<comment type="subcellular location">
    <subcellularLocation>
        <location evidence="1">Membrane</location>
        <topology evidence="1">Multi-pass membrane protein</topology>
    </subcellularLocation>
</comment>
<dbReference type="InterPro" id="IPR038213">
    <property type="entry name" value="IFI6/IFI27-like_sf"/>
</dbReference>
<keyword evidence="3 6" id="KW-0812">Transmembrane</keyword>
<evidence type="ECO:0000256" key="2">
    <source>
        <dbReference type="ARBA" id="ARBA00007262"/>
    </source>
</evidence>
<proteinExistence type="inferred from homology"/>
<name>A0A6M2CKM4_RHIMP</name>
<accession>A0A6M2CKM4</accession>
<dbReference type="Pfam" id="PF06140">
    <property type="entry name" value="Ifi-6-16"/>
    <property type="match status" value="1"/>
</dbReference>
<sequence>MQVYACSVILLTLFVASVCCGGDPSRDERERDDYSTLLAVGGAVVGATGAVMAAPAVLAAAGFTAAGVAAGSLAAAAQATMGGVVAKGSLFALCQSWGAAGLPLAAKGAAATVGAWLGFNAVD</sequence>
<dbReference type="Gene3D" id="6.10.110.10">
    <property type="match status" value="1"/>
</dbReference>
<keyword evidence="7" id="KW-0732">Signal</keyword>
<dbReference type="GO" id="GO:0016020">
    <property type="term" value="C:membrane"/>
    <property type="evidence" value="ECO:0007669"/>
    <property type="project" value="UniProtKB-SubCell"/>
</dbReference>
<dbReference type="PANTHER" id="PTHR16932">
    <property type="entry name" value="INTERFERON ALPHA-INDUCIBLE PROTEIN 27"/>
    <property type="match status" value="1"/>
</dbReference>
<evidence type="ECO:0000256" key="4">
    <source>
        <dbReference type="ARBA" id="ARBA00022989"/>
    </source>
</evidence>
<dbReference type="AlphaFoldDB" id="A0A6M2CKM4"/>
<dbReference type="VEuPathDB" id="VectorBase:LOC119179920"/>
<feature type="transmembrane region" description="Helical" evidence="6">
    <location>
        <begin position="37"/>
        <end position="63"/>
    </location>
</feature>
<evidence type="ECO:0000256" key="7">
    <source>
        <dbReference type="SAM" id="SignalP"/>
    </source>
</evidence>
<dbReference type="EMBL" id="GHWJ01001309">
    <property type="protein sequence ID" value="NOV34046.1"/>
    <property type="molecule type" value="Transcribed_RNA"/>
</dbReference>
<reference evidence="8" key="1">
    <citation type="submission" date="2019-09" db="EMBL/GenBank/DDBJ databases">
        <title>Organ-specific transcriptomic study of the physiology of the cattle tick, Rhipicephalus microplus.</title>
        <authorList>
            <person name="Tirloni L."/>
            <person name="Braz G."/>
            <person name="Gandara A.C.P."/>
            <person name="Sabadin G.A."/>
            <person name="da Silva R.M."/>
            <person name="Guizzo M.G."/>
            <person name="Machado J.A."/>
            <person name="Costa E.P."/>
            <person name="Gomes H.F."/>
            <person name="Moraes J."/>
            <person name="Mota M.B.S."/>
            <person name="Mesquita R.D."/>
            <person name="Alvarenga P.H."/>
            <person name="Alves F."/>
            <person name="Seixas A."/>
            <person name="da Fonseca R.N."/>
            <person name="Fogaca A."/>
            <person name="Logullo C."/>
            <person name="Tanaka A."/>
            <person name="Daffre S."/>
            <person name="Termignoni C."/>
            <person name="Vaz I.S.Jr."/>
            <person name="Oliveira P.L."/>
            <person name="Ribeiro J.M."/>
        </authorList>
    </citation>
    <scope>NUCLEOTIDE SEQUENCE</scope>
    <source>
        <strain evidence="8">Porto Alegre</strain>
    </source>
</reference>
<evidence type="ECO:0000256" key="3">
    <source>
        <dbReference type="ARBA" id="ARBA00022692"/>
    </source>
</evidence>
<feature type="signal peptide" evidence="7">
    <location>
        <begin position="1"/>
        <end position="21"/>
    </location>
</feature>
<feature type="chain" id="PRO_5026860939" evidence="7">
    <location>
        <begin position="22"/>
        <end position="123"/>
    </location>
</feature>
<evidence type="ECO:0000256" key="6">
    <source>
        <dbReference type="SAM" id="Phobius"/>
    </source>
</evidence>
<comment type="similarity">
    <text evidence="2">Belongs to the IFI6/IFI27 family.</text>
</comment>
<evidence type="ECO:0000313" key="8">
    <source>
        <dbReference type="EMBL" id="NOV34046.1"/>
    </source>
</evidence>
<protein>
    <submittedName>
        <fullName evidence="8">Putative interferon alpha-inducible protein</fullName>
    </submittedName>
</protein>
<keyword evidence="4 6" id="KW-1133">Transmembrane helix</keyword>
<evidence type="ECO:0000256" key="5">
    <source>
        <dbReference type="ARBA" id="ARBA00023136"/>
    </source>
</evidence>
<dbReference type="PANTHER" id="PTHR16932:SF18">
    <property type="entry name" value="INTERFERON, ALPHA-INDUCIBLE PROTEIN 27-LIKE 2"/>
    <property type="match status" value="1"/>
</dbReference>
<keyword evidence="5 6" id="KW-0472">Membrane</keyword>
<organism evidence="8">
    <name type="scientific">Rhipicephalus microplus</name>
    <name type="common">Cattle tick</name>
    <name type="synonym">Boophilus microplus</name>
    <dbReference type="NCBI Taxonomy" id="6941"/>
    <lineage>
        <taxon>Eukaryota</taxon>
        <taxon>Metazoa</taxon>
        <taxon>Ecdysozoa</taxon>
        <taxon>Arthropoda</taxon>
        <taxon>Chelicerata</taxon>
        <taxon>Arachnida</taxon>
        <taxon>Acari</taxon>
        <taxon>Parasitiformes</taxon>
        <taxon>Ixodida</taxon>
        <taxon>Ixodoidea</taxon>
        <taxon>Ixodidae</taxon>
        <taxon>Rhipicephalinae</taxon>
        <taxon>Rhipicephalus</taxon>
        <taxon>Boophilus</taxon>
    </lineage>
</organism>
<evidence type="ECO:0000256" key="1">
    <source>
        <dbReference type="ARBA" id="ARBA00004141"/>
    </source>
</evidence>
<dbReference type="InterPro" id="IPR009311">
    <property type="entry name" value="IFI6/IFI27-like"/>
</dbReference>